<name>A0A9X3ED49_9GAMM</name>
<proteinExistence type="predicted"/>
<dbReference type="EMBL" id="JAPNOA010000020">
    <property type="protein sequence ID" value="MCY0964976.1"/>
    <property type="molecule type" value="Genomic_DNA"/>
</dbReference>
<dbReference type="Pfam" id="PF11739">
    <property type="entry name" value="YdbH-like"/>
    <property type="match status" value="1"/>
</dbReference>
<dbReference type="InterPro" id="IPR021730">
    <property type="entry name" value="YdbH"/>
</dbReference>
<gene>
    <name evidence="1" type="ORF">OUO13_07240</name>
</gene>
<protein>
    <submittedName>
        <fullName evidence="1">YdbH domain-containing protein</fullName>
    </submittedName>
</protein>
<evidence type="ECO:0000313" key="1">
    <source>
        <dbReference type="EMBL" id="MCY0964976.1"/>
    </source>
</evidence>
<accession>A0A9X3ED49</accession>
<evidence type="ECO:0000313" key="2">
    <source>
        <dbReference type="Proteomes" id="UP001150830"/>
    </source>
</evidence>
<dbReference type="RefSeq" id="WP_283173194.1">
    <property type="nucleotide sequence ID" value="NZ_JAPNOA010000020.1"/>
</dbReference>
<comment type="caution">
    <text evidence="1">The sequence shown here is derived from an EMBL/GenBank/DDBJ whole genome shotgun (WGS) entry which is preliminary data.</text>
</comment>
<reference evidence="1" key="1">
    <citation type="submission" date="2022-11" db="EMBL/GenBank/DDBJ databases">
        <title>Parathalassolutuus dongxingensis gen. nov., sp. nov., a novel member of family Oceanospirillaceae isolated from a coastal shrimp pond in Guangxi, China.</title>
        <authorList>
            <person name="Chen H."/>
        </authorList>
    </citation>
    <scope>NUCLEOTIDE SEQUENCE</scope>
    <source>
        <strain evidence="1">G-43</strain>
    </source>
</reference>
<sequence length="898" mass="99880">MQRPGWLNFSNWRAGKPLLLVLLCMIAIPLTLPYWLRPLLNQSLPGAAHWLTGLELQLHIDHLSWQRLDISTARLQLTDGSEAELHNLHLEFPALWQNRQTHPRRLDIEQLTITLNQQGSQLAVAGVSQAGRKAGERLETAIEQQQPINLPQLQDWLALPLDSIRIHTLSVHHPWLDASLASQLNVQQWRVYGDVQLKGLDQPWQLESQLSQSGQLLLQLSEQETLLLQLYANIQQDQGNTRIDLRQQLELAALYPRLQQASSSGLPVPTGLPIPGPQLISTVELQLPAAALLPRDLSIHSNTRLPLATGTRQPWQQLDGELQISLDHNAGAQWDWQILSPTFSLAYQPADGQRLQVRASQLQVSGQCDDNLRRCEFTQQGEVGLQQSGQSLTVNPAVTGVWENEQLDISANPTLTASTPFGPLNANASTSIHWQSEQIRLTINSLQARLQPDKRFRTQTGWSSQPLLMKLQEAANLTLIPHPQLGYRIEAAPWKITTDPLRLTRNKDYIQLGGGSLECQPSMSFPQCQLDLRVRDSHLDPWPIPAARLFGPLRWQASSNQIDADLQLQAANQQLLLRSRLQHNLSSGDGSAQWHLDRFNLNWQAMGLKDMENLTGVQLLAGQLSGQGWLDWDKQGELHPDMMLRADDISLIWNNSLSVEGWDFLLALREPPGSKGAGYVADAQLTASTLNNGLNFSNLLARARLQIPADFSWYLLDLEEINTDVLGGRIHIPAAHYDSREAVNAFNVSINNLQLAEMAALEPSAEVQANGVMDGLLPIVITAAGPSVPDGTLFARAPGGAIRYHNDTSINLSNADPTVGLAMQALKNFQFRELGSTINYQPDGSLHLAMKFEGKNPDFFGGQSTNLNINLDYNLLDLLESLRVADDIISRVEKKYGQ</sequence>
<keyword evidence="2" id="KW-1185">Reference proteome</keyword>
<dbReference type="AlphaFoldDB" id="A0A9X3ED49"/>
<organism evidence="1 2">
    <name type="scientific">Parathalassolituus penaei</name>
    <dbReference type="NCBI Taxonomy" id="2997323"/>
    <lineage>
        <taxon>Bacteria</taxon>
        <taxon>Pseudomonadati</taxon>
        <taxon>Pseudomonadota</taxon>
        <taxon>Gammaproteobacteria</taxon>
        <taxon>Oceanospirillales</taxon>
        <taxon>Oceanospirillaceae</taxon>
        <taxon>Parathalassolituus</taxon>
    </lineage>
</organism>
<dbReference type="Proteomes" id="UP001150830">
    <property type="component" value="Unassembled WGS sequence"/>
</dbReference>